<reference evidence="1" key="1">
    <citation type="journal article" date="2014" name="Front. Microbiol.">
        <title>High frequency of phylogenetically diverse reductive dehalogenase-homologous genes in deep subseafloor sedimentary metagenomes.</title>
        <authorList>
            <person name="Kawai M."/>
            <person name="Futagami T."/>
            <person name="Toyoda A."/>
            <person name="Takaki Y."/>
            <person name="Nishi S."/>
            <person name="Hori S."/>
            <person name="Arai W."/>
            <person name="Tsubouchi T."/>
            <person name="Morono Y."/>
            <person name="Uchiyama I."/>
            <person name="Ito T."/>
            <person name="Fujiyama A."/>
            <person name="Inagaki F."/>
            <person name="Takami H."/>
        </authorList>
    </citation>
    <scope>NUCLEOTIDE SEQUENCE</scope>
    <source>
        <strain evidence="1">Expedition CK06-06</strain>
    </source>
</reference>
<evidence type="ECO:0000313" key="1">
    <source>
        <dbReference type="EMBL" id="GAF98148.1"/>
    </source>
</evidence>
<sequence>TVNWHAMANDQEGYEAIAPRSSASFPVWV</sequence>
<name>X0TX42_9ZZZZ</name>
<dbReference type="EMBL" id="BARS01016146">
    <property type="protein sequence ID" value="GAF98148.1"/>
    <property type="molecule type" value="Genomic_DNA"/>
</dbReference>
<feature type="non-terminal residue" evidence="1">
    <location>
        <position position="1"/>
    </location>
</feature>
<comment type="caution">
    <text evidence="1">The sequence shown here is derived from an EMBL/GenBank/DDBJ whole genome shotgun (WGS) entry which is preliminary data.</text>
</comment>
<gene>
    <name evidence="1" type="ORF">S01H1_26623</name>
</gene>
<dbReference type="AlphaFoldDB" id="X0TX42"/>
<protein>
    <submittedName>
        <fullName evidence="1">Uncharacterized protein</fullName>
    </submittedName>
</protein>
<organism evidence="1">
    <name type="scientific">marine sediment metagenome</name>
    <dbReference type="NCBI Taxonomy" id="412755"/>
    <lineage>
        <taxon>unclassified sequences</taxon>
        <taxon>metagenomes</taxon>
        <taxon>ecological metagenomes</taxon>
    </lineage>
</organism>
<accession>X0TX42</accession>
<proteinExistence type="predicted"/>